<dbReference type="InterPro" id="IPR048477">
    <property type="entry name" value="YceM-like_C"/>
</dbReference>
<gene>
    <name evidence="3" type="ORF">AYY18_00475</name>
</gene>
<feature type="domain" description="YceM-like C-terminal" evidence="2">
    <location>
        <begin position="127"/>
        <end position="248"/>
    </location>
</feature>
<dbReference type="PANTHER" id="PTHR43708">
    <property type="entry name" value="CONSERVED EXPRESSED OXIDOREDUCTASE (EUROFUNG)"/>
    <property type="match status" value="1"/>
</dbReference>
<dbReference type="GO" id="GO:0000166">
    <property type="term" value="F:nucleotide binding"/>
    <property type="evidence" value="ECO:0007669"/>
    <property type="project" value="InterPro"/>
</dbReference>
<evidence type="ECO:0000259" key="1">
    <source>
        <dbReference type="Pfam" id="PF01408"/>
    </source>
</evidence>
<dbReference type="SUPFAM" id="SSF55347">
    <property type="entry name" value="Glyceraldehyde-3-phosphate dehydrogenase-like, C-terminal domain"/>
    <property type="match status" value="1"/>
</dbReference>
<accession>A0A1B8HTR3</accession>
<dbReference type="PANTHER" id="PTHR43708:SF4">
    <property type="entry name" value="OXIDOREDUCTASE YCEM-RELATED"/>
    <property type="match status" value="1"/>
</dbReference>
<protein>
    <submittedName>
        <fullName evidence="3">Virulence factor MviM</fullName>
    </submittedName>
</protein>
<organism evidence="3 4">
    <name type="scientific">Morganella psychrotolerans</name>
    <dbReference type="NCBI Taxonomy" id="368603"/>
    <lineage>
        <taxon>Bacteria</taxon>
        <taxon>Pseudomonadati</taxon>
        <taxon>Pseudomonadota</taxon>
        <taxon>Gammaproteobacteria</taxon>
        <taxon>Enterobacterales</taxon>
        <taxon>Morganellaceae</taxon>
        <taxon>Morganella</taxon>
    </lineage>
</organism>
<dbReference type="Gene3D" id="3.40.50.720">
    <property type="entry name" value="NAD(P)-binding Rossmann-like Domain"/>
    <property type="match status" value="1"/>
</dbReference>
<reference evidence="4" key="1">
    <citation type="submission" date="2016-06" db="EMBL/GenBank/DDBJ databases">
        <authorList>
            <person name="Butler K."/>
        </authorList>
    </citation>
    <scope>NUCLEOTIDE SEQUENCE [LARGE SCALE GENOMIC DNA]</scope>
    <source>
        <strain evidence="4">GCSL-Mp20</strain>
    </source>
</reference>
<dbReference type="InterPro" id="IPR000683">
    <property type="entry name" value="Gfo/Idh/MocA-like_OxRdtase_N"/>
</dbReference>
<dbReference type="Proteomes" id="UP000092377">
    <property type="component" value="Unassembled WGS sequence"/>
</dbReference>
<proteinExistence type="predicted"/>
<dbReference type="AlphaFoldDB" id="A0A1B8HTR3"/>
<dbReference type="Gene3D" id="3.30.360.10">
    <property type="entry name" value="Dihydrodipicolinate Reductase, domain 2"/>
    <property type="match status" value="1"/>
</dbReference>
<evidence type="ECO:0000259" key="2">
    <source>
        <dbReference type="Pfam" id="PF21378"/>
    </source>
</evidence>
<dbReference type="Pfam" id="PF01408">
    <property type="entry name" value="GFO_IDH_MocA"/>
    <property type="match status" value="1"/>
</dbReference>
<dbReference type="InterPro" id="IPR051317">
    <property type="entry name" value="Gfo/Idh/MocA_oxidoreduct"/>
</dbReference>
<feature type="domain" description="Gfo/Idh/MocA-like oxidoreductase N-terminal" evidence="1">
    <location>
        <begin position="4"/>
        <end position="121"/>
    </location>
</feature>
<keyword evidence="4" id="KW-1185">Reference proteome</keyword>
<evidence type="ECO:0000313" key="4">
    <source>
        <dbReference type="Proteomes" id="UP000092377"/>
    </source>
</evidence>
<dbReference type="SUPFAM" id="SSF51735">
    <property type="entry name" value="NAD(P)-binding Rossmann-fold domains"/>
    <property type="match status" value="1"/>
</dbReference>
<evidence type="ECO:0000313" key="3">
    <source>
        <dbReference type="EMBL" id="OBU13264.1"/>
    </source>
</evidence>
<name>A0A1B8HTR3_9GAMM</name>
<sequence length="311" mass="34353">MKKIRIGIAGLGGIAQKAYLPVLTKTDNWILSGGFSPNQEKARPVCDAYRFSLFPTLHALAEQCDAVFVHSSTDSHFAVVSELLNAGCHVYVDKPLAATYEQSESLVSLAAKKQRALMVGFNRRFSPFYLQLRERTAGKAASVRMDKHRSNSVGPHDVNFTVTDDYLHIADTLLWLGRDGQARLKSGSMQVNEQNQLLYAEHHLQTAEGTWLTASMHRCAASQRELVSVTGRDGCYQVTDMNHFRSETAAGIQEQHPAAWEPVLVQRGFDGAVRHFIDSVANQTMPSVCGEEALYAQRLTEKLLAESGSEG</sequence>
<dbReference type="Pfam" id="PF21378">
    <property type="entry name" value="YceM-like_C"/>
    <property type="match status" value="1"/>
</dbReference>
<dbReference type="RefSeq" id="WP_067398094.1">
    <property type="nucleotide sequence ID" value="NZ_LZEY01000001.1"/>
</dbReference>
<dbReference type="EMBL" id="LZEY01000001">
    <property type="protein sequence ID" value="OBU13264.1"/>
    <property type="molecule type" value="Genomic_DNA"/>
</dbReference>
<dbReference type="OrthoDB" id="9781031at2"/>
<comment type="caution">
    <text evidence="3">The sequence shown here is derived from an EMBL/GenBank/DDBJ whole genome shotgun (WGS) entry which is preliminary data.</text>
</comment>
<dbReference type="InterPro" id="IPR036291">
    <property type="entry name" value="NAD(P)-bd_dom_sf"/>
</dbReference>